<dbReference type="GeneTree" id="ENSGT00940000157404"/>
<protein>
    <submittedName>
        <fullName evidence="2">Mono-ADP ribosylhydrolase 2</fullName>
    </submittedName>
</protein>
<feature type="compositionally biased region" description="Acidic residues" evidence="1">
    <location>
        <begin position="124"/>
        <end position="135"/>
    </location>
</feature>
<feature type="compositionally biased region" description="Polar residues" evidence="1">
    <location>
        <begin position="186"/>
        <end position="195"/>
    </location>
</feature>
<evidence type="ECO:0000313" key="2">
    <source>
        <dbReference type="Ensembl" id="ENSGACP00000065555.1"/>
    </source>
</evidence>
<name>A0AAQ4RPW5_GASAC</name>
<evidence type="ECO:0000256" key="1">
    <source>
        <dbReference type="SAM" id="MobiDB-lite"/>
    </source>
</evidence>
<reference evidence="2 3" key="1">
    <citation type="journal article" date="2021" name="G3 (Bethesda)">
        <title>Improved contiguity of the threespine stickleback genome using long-read sequencing.</title>
        <authorList>
            <person name="Nath S."/>
            <person name="Shaw D.E."/>
            <person name="White M.A."/>
        </authorList>
    </citation>
    <scope>NUCLEOTIDE SEQUENCE [LARGE SCALE GENOMIC DNA]</scope>
    <source>
        <strain evidence="2 3">Lake Benthic</strain>
    </source>
</reference>
<dbReference type="AlphaFoldDB" id="A0AAQ4RPW5"/>
<reference evidence="2" key="3">
    <citation type="submission" date="2025-09" db="UniProtKB">
        <authorList>
            <consortium name="Ensembl"/>
        </authorList>
    </citation>
    <scope>IDENTIFICATION</scope>
</reference>
<reference evidence="2" key="2">
    <citation type="submission" date="2025-08" db="UniProtKB">
        <authorList>
            <consortium name="Ensembl"/>
        </authorList>
    </citation>
    <scope>IDENTIFICATION</scope>
</reference>
<feature type="compositionally biased region" description="Basic and acidic residues" evidence="1">
    <location>
        <begin position="142"/>
        <end position="158"/>
    </location>
</feature>
<feature type="region of interest" description="Disordered" evidence="1">
    <location>
        <begin position="84"/>
        <end position="226"/>
    </location>
</feature>
<dbReference type="Ensembl" id="ENSGACT00000047135.1">
    <property type="protein sequence ID" value="ENSGACP00000065555.1"/>
    <property type="gene ID" value="ENSGACG00000034224.1"/>
</dbReference>
<organism evidence="2 3">
    <name type="scientific">Gasterosteus aculeatus aculeatus</name>
    <name type="common">three-spined stickleback</name>
    <dbReference type="NCBI Taxonomy" id="481459"/>
    <lineage>
        <taxon>Eukaryota</taxon>
        <taxon>Metazoa</taxon>
        <taxon>Chordata</taxon>
        <taxon>Craniata</taxon>
        <taxon>Vertebrata</taxon>
        <taxon>Euteleostomi</taxon>
        <taxon>Actinopterygii</taxon>
        <taxon>Neopterygii</taxon>
        <taxon>Teleostei</taxon>
        <taxon>Neoteleostei</taxon>
        <taxon>Acanthomorphata</taxon>
        <taxon>Eupercaria</taxon>
        <taxon>Perciformes</taxon>
        <taxon>Cottioidei</taxon>
        <taxon>Gasterosteales</taxon>
        <taxon>Gasterosteidae</taxon>
        <taxon>Gasterosteus</taxon>
    </lineage>
</organism>
<dbReference type="Proteomes" id="UP000007635">
    <property type="component" value="Chromosome VI"/>
</dbReference>
<dbReference type="Gene3D" id="3.40.220.10">
    <property type="entry name" value="Leucine Aminopeptidase, subunit E, domain 1"/>
    <property type="match status" value="1"/>
</dbReference>
<keyword evidence="3" id="KW-1185">Reference proteome</keyword>
<proteinExistence type="predicted"/>
<feature type="compositionally biased region" description="Polar residues" evidence="1">
    <location>
        <begin position="108"/>
        <end position="119"/>
    </location>
</feature>
<dbReference type="InterPro" id="IPR043472">
    <property type="entry name" value="Macro_dom-like"/>
</dbReference>
<sequence length="226" mass="25263">MSKKKKDWKTEKERLLRLDREERRKEYRRQDFVSLDSISTLRQDSRPNDEDEGSELPGGGLRDKVSLYKGDITVLELDAIVNAGKEEMGDENEGDDAAAGGEDVDMASQNPDENSGNEEPSQEKDEDENEQEQNEDIGIGNNEEKDEAKGIDSKKDEVTAEEEQPAVKADHDDTAKFTVEMEDVSEISNTGTSNGEEMKDPVESSEEPDSLLTDSIQSKDTVEKNE</sequence>
<accession>A0AAQ4RPW5</accession>
<evidence type="ECO:0000313" key="3">
    <source>
        <dbReference type="Proteomes" id="UP000007635"/>
    </source>
</evidence>
<feature type="region of interest" description="Disordered" evidence="1">
    <location>
        <begin position="35"/>
        <end position="65"/>
    </location>
</feature>